<evidence type="ECO:0000256" key="9">
    <source>
        <dbReference type="ARBA" id="ARBA00023326"/>
    </source>
</evidence>
<feature type="compositionally biased region" description="Pro residues" evidence="10">
    <location>
        <begin position="60"/>
        <end position="72"/>
    </location>
</feature>
<evidence type="ECO:0000256" key="6">
    <source>
        <dbReference type="ARBA" id="ARBA00022801"/>
    </source>
</evidence>
<feature type="region of interest" description="Disordered" evidence="10">
    <location>
        <begin position="35"/>
        <end position="74"/>
    </location>
</feature>
<accession>A0A7U1BNC8</accession>
<reference evidence="12" key="1">
    <citation type="journal article" date="2021" name="AMB Express">
        <title>Characterization of efficient xylanases from industrial-scale pulp and paper wastewater treatment microbiota.</title>
        <authorList>
            <person name="Wang J."/>
            <person name="Liang J."/>
            <person name="Li Y."/>
            <person name="Tian L."/>
            <person name="Wei Y."/>
        </authorList>
    </citation>
    <scope>NUCLEOTIDE SEQUENCE</scope>
</reference>
<evidence type="ECO:0000256" key="5">
    <source>
        <dbReference type="ARBA" id="ARBA00022729"/>
    </source>
</evidence>
<keyword evidence="4 12" id="KW-0858">Xylan degradation</keyword>
<evidence type="ECO:0000256" key="1">
    <source>
        <dbReference type="ARBA" id="ARBA00000681"/>
    </source>
</evidence>
<keyword evidence="7" id="KW-0119">Carbohydrate metabolism</keyword>
<dbReference type="GO" id="GO:0031176">
    <property type="term" value="F:endo-1,4-beta-xylanase activity"/>
    <property type="evidence" value="ECO:0007669"/>
    <property type="project" value="UniProtKB-EC"/>
</dbReference>
<keyword evidence="5" id="KW-0732">Signal</keyword>
<dbReference type="PROSITE" id="PS51760">
    <property type="entry name" value="GH10_2"/>
    <property type="match status" value="1"/>
</dbReference>
<dbReference type="InterPro" id="IPR017853">
    <property type="entry name" value="GH"/>
</dbReference>
<evidence type="ECO:0000256" key="4">
    <source>
        <dbReference type="ARBA" id="ARBA00022651"/>
    </source>
</evidence>
<dbReference type="Gene3D" id="3.20.20.80">
    <property type="entry name" value="Glycosidases"/>
    <property type="match status" value="1"/>
</dbReference>
<keyword evidence="8 12" id="KW-0326">Glycosidase</keyword>
<dbReference type="Pfam" id="PF00331">
    <property type="entry name" value="Glyco_hydro_10"/>
    <property type="match status" value="1"/>
</dbReference>
<dbReference type="InterPro" id="IPR001000">
    <property type="entry name" value="GH10_dom"/>
</dbReference>
<dbReference type="PROSITE" id="PS51257">
    <property type="entry name" value="PROKAR_LIPOPROTEIN"/>
    <property type="match status" value="1"/>
</dbReference>
<organism evidence="12">
    <name type="scientific">uncultured microorganism</name>
    <dbReference type="NCBI Taxonomy" id="358574"/>
    <lineage>
        <taxon>unclassified sequences</taxon>
        <taxon>environmental samples</taxon>
    </lineage>
</organism>
<evidence type="ECO:0000313" key="12">
    <source>
        <dbReference type="EMBL" id="QQZ02682.1"/>
    </source>
</evidence>
<keyword evidence="9" id="KW-0624">Polysaccharide degradation</keyword>
<feature type="domain" description="GH10" evidence="11">
    <location>
        <begin position="265"/>
        <end position="576"/>
    </location>
</feature>
<name>A0A7U1BNC8_9ZZZZ</name>
<dbReference type="PANTHER" id="PTHR31490">
    <property type="entry name" value="GLYCOSYL HYDROLASE"/>
    <property type="match status" value="1"/>
</dbReference>
<dbReference type="SUPFAM" id="SSF51445">
    <property type="entry name" value="(Trans)glycosidases"/>
    <property type="match status" value="1"/>
</dbReference>
<dbReference type="AlphaFoldDB" id="A0A7U1BNC8"/>
<evidence type="ECO:0000256" key="10">
    <source>
        <dbReference type="SAM" id="MobiDB-lite"/>
    </source>
</evidence>
<proteinExistence type="inferred from homology"/>
<sequence length="582" mass="66074">MSKKFILIGSIIILIVTGCAPVSVEPVTTPIIETRTSEVGPISDTPTAPVNTPTQSPSPTAEPTPTIEPTPTPSAEQIEQSIMDQFVSGPLYDQYIADNQIPEQAAKAFYNKYSGADGEPFAVVTMKVDPNSLSQEQKALNIPQRDYWVVKTADGQIEFKLLPVNLQLETFSQSAVEFTLSKEYQDGVQDYLNAMGLEAGAVAIAQTQKEVNGEEYRFLVATPDQTKMTIEQREYVDIYGEVPLFKCDEIERNLVGLKNFFSFGTSTIWDLLDTSKREYNAEREKYKKIFLKDFSTYTAQFGWEHIQPDGPEKFNFSILDWQFKELEKMGLYNDLNFTAQSLILQQPPDWLKNGNYNRDQIIELMQKYINTIISRYSGQIDQMVIVNEPAGNLRGWTRDDFFNSKIGPEYIDIAFQAARNADPNLILIFNDTDNHFEGGHTTQNTIGVVKRLKEKELIDGVGVQLHLDGARPFNKEDFIKTLKEYVGLPVYITEFDIDMSNVYGTLEQRQKIQARIAKLVMEGILESGVVVSFTMWEAPGDKFNWLENYLNKDKADGTFWTDELDPKQSYYAATQALWNSKK</sequence>
<dbReference type="PANTHER" id="PTHR31490:SF88">
    <property type="entry name" value="BETA-XYLANASE"/>
    <property type="match status" value="1"/>
</dbReference>
<evidence type="ECO:0000259" key="11">
    <source>
        <dbReference type="PROSITE" id="PS51760"/>
    </source>
</evidence>
<evidence type="ECO:0000256" key="7">
    <source>
        <dbReference type="ARBA" id="ARBA00023277"/>
    </source>
</evidence>
<evidence type="ECO:0000256" key="2">
    <source>
        <dbReference type="ARBA" id="ARBA00007495"/>
    </source>
</evidence>
<comment type="similarity">
    <text evidence="2">Belongs to the glycosyl hydrolase 10 (cellulase F) family.</text>
</comment>
<evidence type="ECO:0000256" key="8">
    <source>
        <dbReference type="ARBA" id="ARBA00023295"/>
    </source>
</evidence>
<dbReference type="EMBL" id="MW124424">
    <property type="protein sequence ID" value="QQZ02682.1"/>
    <property type="molecule type" value="Genomic_DNA"/>
</dbReference>
<evidence type="ECO:0000256" key="3">
    <source>
        <dbReference type="ARBA" id="ARBA00012590"/>
    </source>
</evidence>
<keyword evidence="6 12" id="KW-0378">Hydrolase</keyword>
<dbReference type="SMART" id="SM00633">
    <property type="entry name" value="Glyco_10"/>
    <property type="match status" value="1"/>
</dbReference>
<dbReference type="InterPro" id="IPR044846">
    <property type="entry name" value="GH10"/>
</dbReference>
<comment type="catalytic activity">
    <reaction evidence="1">
        <text>Endohydrolysis of (1-&gt;4)-beta-D-xylosidic linkages in xylans.</text>
        <dbReference type="EC" id="3.2.1.8"/>
    </reaction>
</comment>
<dbReference type="GO" id="GO:0045493">
    <property type="term" value="P:xylan catabolic process"/>
    <property type="evidence" value="ECO:0007669"/>
    <property type="project" value="UniProtKB-KW"/>
</dbReference>
<protein>
    <recommendedName>
        <fullName evidence="3">endo-1,4-beta-xylanase</fullName>
        <ecNumber evidence="3">3.2.1.8</ecNumber>
    </recommendedName>
</protein>
<dbReference type="EC" id="3.2.1.8" evidence="3"/>